<organism evidence="1 2">
    <name type="scientific">Bosea lupini</name>
    <dbReference type="NCBI Taxonomy" id="1036779"/>
    <lineage>
        <taxon>Bacteria</taxon>
        <taxon>Pseudomonadati</taxon>
        <taxon>Pseudomonadota</taxon>
        <taxon>Alphaproteobacteria</taxon>
        <taxon>Hyphomicrobiales</taxon>
        <taxon>Boseaceae</taxon>
        <taxon>Bosea</taxon>
    </lineage>
</organism>
<protein>
    <submittedName>
        <fullName evidence="1">Uncharacterized protein</fullName>
    </submittedName>
</protein>
<dbReference type="AlphaFoldDB" id="A0A1H7VB13"/>
<reference evidence="2" key="1">
    <citation type="submission" date="2016-10" db="EMBL/GenBank/DDBJ databases">
        <authorList>
            <person name="Varghese N."/>
            <person name="Submissions S."/>
        </authorList>
    </citation>
    <scope>NUCLEOTIDE SEQUENCE [LARGE SCALE GENOMIC DNA]</scope>
    <source>
        <strain evidence="2">LMG 26383,CCUG 61248,R- 45681</strain>
    </source>
</reference>
<dbReference type="EMBL" id="FOAN01000007">
    <property type="protein sequence ID" value="SEM05977.1"/>
    <property type="molecule type" value="Genomic_DNA"/>
</dbReference>
<gene>
    <name evidence="1" type="ORF">SAMN04515666_1073</name>
</gene>
<evidence type="ECO:0000313" key="1">
    <source>
        <dbReference type="EMBL" id="SEM05977.1"/>
    </source>
</evidence>
<proteinExistence type="predicted"/>
<keyword evidence="2" id="KW-1185">Reference proteome</keyword>
<name>A0A1H7VB13_9HYPH</name>
<sequence length="152" mass="16833">MKARGCTRADIARAIGVSPGHVGEIIRRATDNAVELVRSQAVEELVAQHLAERHARVQALHAVLAVATLRNDGRTIMDVTRELRHEAKEDREWMRELGAFDSYRTLVAPRRDRPAGQESLEIMQEALREMVTAVGALEPDERLSPGPAGTTH</sequence>
<dbReference type="Proteomes" id="UP000199664">
    <property type="component" value="Unassembled WGS sequence"/>
</dbReference>
<evidence type="ECO:0000313" key="2">
    <source>
        <dbReference type="Proteomes" id="UP000199664"/>
    </source>
</evidence>
<accession>A0A1H7VB13</accession>